<evidence type="ECO:0000256" key="2">
    <source>
        <dbReference type="SAM" id="Phobius"/>
    </source>
</evidence>
<dbReference type="RefSeq" id="XP_029223454.1">
    <property type="nucleotide sequence ID" value="XM_029376435.1"/>
</dbReference>
<gene>
    <name evidence="4" type="ORF">Tco025E_09624</name>
</gene>
<reference evidence="4 5" key="1">
    <citation type="journal article" date="2018" name="BMC Genomics">
        <title>Genomic comparison of Trypanosoma conorhini and Trypanosoma rangeli to Trypanosoma cruzi strains of high and low virulence.</title>
        <authorList>
            <person name="Bradwell K.R."/>
            <person name="Koparde V.N."/>
            <person name="Matveyev A.V."/>
            <person name="Serrano M.G."/>
            <person name="Alves J.M."/>
            <person name="Parikh H."/>
            <person name="Huang B."/>
            <person name="Lee V."/>
            <person name="Espinosa-Alvarez O."/>
            <person name="Ortiz P.A."/>
            <person name="Costa-Martins A.G."/>
            <person name="Teixeira M.M."/>
            <person name="Buck G.A."/>
        </authorList>
    </citation>
    <scope>NUCLEOTIDE SEQUENCE [LARGE SCALE GENOMIC DNA]</scope>
    <source>
        <strain evidence="4 5">025E</strain>
    </source>
</reference>
<dbReference type="AlphaFoldDB" id="A0A422MUJ8"/>
<feature type="compositionally biased region" description="Gly residues" evidence="1">
    <location>
        <begin position="1"/>
        <end position="10"/>
    </location>
</feature>
<feature type="transmembrane region" description="Helical" evidence="2">
    <location>
        <begin position="128"/>
        <end position="146"/>
    </location>
</feature>
<protein>
    <recommendedName>
        <fullName evidence="3">Trans-sialidase C-terminal domain-containing protein</fullName>
    </recommendedName>
</protein>
<feature type="domain" description="Trans-sialidase C-terminal" evidence="3">
    <location>
        <begin position="40"/>
        <end position="96"/>
    </location>
</feature>
<dbReference type="Gene3D" id="2.60.120.200">
    <property type="match status" value="1"/>
</dbReference>
<feature type="region of interest" description="Disordered" evidence="1">
    <location>
        <begin position="97"/>
        <end position="116"/>
    </location>
</feature>
<evidence type="ECO:0000313" key="5">
    <source>
        <dbReference type="Proteomes" id="UP000284403"/>
    </source>
</evidence>
<keyword evidence="2" id="KW-0472">Membrane</keyword>
<dbReference type="InterPro" id="IPR021287">
    <property type="entry name" value="Trans-sialidase_CS"/>
</dbReference>
<dbReference type="Pfam" id="PF22925">
    <property type="entry name" value="TS_C"/>
    <property type="match status" value="1"/>
</dbReference>
<keyword evidence="5" id="KW-1185">Reference proteome</keyword>
<evidence type="ECO:0000256" key="1">
    <source>
        <dbReference type="SAM" id="MobiDB-lite"/>
    </source>
</evidence>
<comment type="caution">
    <text evidence="4">The sequence shown here is derived from an EMBL/GenBank/DDBJ whole genome shotgun (WGS) entry which is preliminary data.</text>
</comment>
<dbReference type="GeneID" id="40323235"/>
<dbReference type="Pfam" id="PF11052">
    <property type="entry name" value="Tr-sialidase_C"/>
    <property type="match status" value="1"/>
</dbReference>
<keyword evidence="2" id="KW-0812">Transmembrane</keyword>
<feature type="compositionally biased region" description="Basic and acidic residues" evidence="1">
    <location>
        <begin position="11"/>
        <end position="24"/>
    </location>
</feature>
<evidence type="ECO:0000259" key="3">
    <source>
        <dbReference type="Pfam" id="PF22925"/>
    </source>
</evidence>
<accession>A0A422MUJ8</accession>
<name>A0A422MUJ8_9TRYP</name>
<feature type="non-terminal residue" evidence="4">
    <location>
        <position position="1"/>
    </location>
</feature>
<proteinExistence type="predicted"/>
<dbReference type="EMBL" id="MKKU01001207">
    <property type="protein sequence ID" value="RNE96859.1"/>
    <property type="molecule type" value="Genomic_DNA"/>
</dbReference>
<dbReference type="Proteomes" id="UP000284403">
    <property type="component" value="Unassembled WGS sequence"/>
</dbReference>
<sequence>RRGTSGGEEPGLGRRWRDGARCEPEGNSTTACFSDSSTAAFYLFVNGEALKVADADAAALAKKDSEEIAHFYFGADDGMRGAGGSVTVTNVFRMSRPERSIGSDTPNHGAGSGANKLDSSVRAHGSRVLLLLLGLWGLAAFLLSQIKRCPGF</sequence>
<organism evidence="4 5">
    <name type="scientific">Trypanosoma conorhini</name>
    <dbReference type="NCBI Taxonomy" id="83891"/>
    <lineage>
        <taxon>Eukaryota</taxon>
        <taxon>Discoba</taxon>
        <taxon>Euglenozoa</taxon>
        <taxon>Kinetoplastea</taxon>
        <taxon>Metakinetoplastina</taxon>
        <taxon>Trypanosomatida</taxon>
        <taxon>Trypanosomatidae</taxon>
        <taxon>Trypanosoma</taxon>
    </lineage>
</organism>
<keyword evidence="2" id="KW-1133">Transmembrane helix</keyword>
<evidence type="ECO:0000313" key="4">
    <source>
        <dbReference type="EMBL" id="RNE96859.1"/>
    </source>
</evidence>
<dbReference type="InterPro" id="IPR055239">
    <property type="entry name" value="TS_C"/>
</dbReference>
<feature type="region of interest" description="Disordered" evidence="1">
    <location>
        <begin position="1"/>
        <end position="29"/>
    </location>
</feature>